<evidence type="ECO:0000313" key="16">
    <source>
        <dbReference type="Proteomes" id="UP000216885"/>
    </source>
</evidence>
<evidence type="ECO:0000256" key="4">
    <source>
        <dbReference type="ARBA" id="ARBA00022519"/>
    </source>
</evidence>
<keyword evidence="5" id="KW-0479">Metal-binding</keyword>
<dbReference type="PANTHER" id="PTHR42859">
    <property type="entry name" value="OXIDOREDUCTASE"/>
    <property type="match status" value="1"/>
</dbReference>
<dbReference type="OrthoDB" id="9789936at2"/>
<evidence type="ECO:0000256" key="7">
    <source>
        <dbReference type="ARBA" id="ARBA00022967"/>
    </source>
</evidence>
<feature type="domain" description="4Fe-4S ferredoxin-type" evidence="13">
    <location>
        <begin position="77"/>
        <end position="106"/>
    </location>
</feature>
<proteinExistence type="predicted"/>
<dbReference type="RefSeq" id="WP_094820205.1">
    <property type="nucleotide sequence ID" value="NZ_NEVO01000005.1"/>
</dbReference>
<feature type="domain" description="4Fe-4S" evidence="14">
    <location>
        <begin position="1"/>
        <end position="61"/>
    </location>
</feature>
<dbReference type="EMBL" id="NEVQ01000010">
    <property type="protein sequence ID" value="OZI58244.1"/>
    <property type="molecule type" value="Genomic_DNA"/>
</dbReference>
<dbReference type="NCBIfam" id="NF005415">
    <property type="entry name" value="PRK06991.1"/>
    <property type="match status" value="1"/>
</dbReference>
<feature type="domain" description="4Fe-4S ferredoxin-type" evidence="13">
    <location>
        <begin position="107"/>
        <end position="136"/>
    </location>
</feature>
<dbReference type="PROSITE" id="PS51656">
    <property type="entry name" value="4FE4S"/>
    <property type="match status" value="1"/>
</dbReference>
<dbReference type="PANTHER" id="PTHR42859:SF3">
    <property type="entry name" value="ION-TRANSLOCATING OXIDOREDUCTASE COMPLEX SUBUNIT B"/>
    <property type="match status" value="1"/>
</dbReference>
<evidence type="ECO:0000256" key="3">
    <source>
        <dbReference type="ARBA" id="ARBA00022485"/>
    </source>
</evidence>
<dbReference type="InterPro" id="IPR017900">
    <property type="entry name" value="4Fe4S_Fe_S_CS"/>
</dbReference>
<keyword evidence="4" id="KW-0997">Cell inner membrane</keyword>
<keyword evidence="1" id="KW-0813">Transport</keyword>
<reference evidence="15 16" key="1">
    <citation type="submission" date="2017-05" db="EMBL/GenBank/DDBJ databases">
        <title>Complete and WGS of Bordetella genogroups.</title>
        <authorList>
            <person name="Spilker T."/>
            <person name="LiPuma J."/>
        </authorList>
    </citation>
    <scope>NUCLEOTIDE SEQUENCE [LARGE SCALE GENOMIC DNA]</scope>
    <source>
        <strain evidence="15 16">AU9919</strain>
    </source>
</reference>
<dbReference type="GO" id="GO:0009055">
    <property type="term" value="F:electron transfer activity"/>
    <property type="evidence" value="ECO:0007669"/>
    <property type="project" value="InterPro"/>
</dbReference>
<gene>
    <name evidence="15" type="ORF">CAL20_07445</name>
</gene>
<dbReference type="Pfam" id="PF04060">
    <property type="entry name" value="FeS"/>
    <property type="match status" value="1"/>
</dbReference>
<dbReference type="InterPro" id="IPR017896">
    <property type="entry name" value="4Fe4S_Fe-S-bd"/>
</dbReference>
<evidence type="ECO:0000259" key="14">
    <source>
        <dbReference type="PROSITE" id="PS51656"/>
    </source>
</evidence>
<dbReference type="SUPFAM" id="SSF54862">
    <property type="entry name" value="4Fe-4S ferredoxins"/>
    <property type="match status" value="1"/>
</dbReference>
<evidence type="ECO:0000256" key="1">
    <source>
        <dbReference type="ARBA" id="ARBA00022448"/>
    </source>
</evidence>
<evidence type="ECO:0000313" key="15">
    <source>
        <dbReference type="EMBL" id="OZI58244.1"/>
    </source>
</evidence>
<keyword evidence="8" id="KW-0249">Electron transport</keyword>
<dbReference type="PROSITE" id="PS00198">
    <property type="entry name" value="4FE4S_FER_1"/>
    <property type="match status" value="2"/>
</dbReference>
<dbReference type="Pfam" id="PF14697">
    <property type="entry name" value="Fer4_21"/>
    <property type="match status" value="1"/>
</dbReference>
<evidence type="ECO:0000259" key="13">
    <source>
        <dbReference type="PROSITE" id="PS51379"/>
    </source>
</evidence>
<protein>
    <submittedName>
        <fullName evidence="15">Ferredoxin</fullName>
    </submittedName>
</protein>
<evidence type="ECO:0000256" key="12">
    <source>
        <dbReference type="SAM" id="MobiDB-lite"/>
    </source>
</evidence>
<evidence type="ECO:0000256" key="10">
    <source>
        <dbReference type="ARBA" id="ARBA00023014"/>
    </source>
</evidence>
<name>A0A261U8J1_9BORD</name>
<evidence type="ECO:0000256" key="11">
    <source>
        <dbReference type="ARBA" id="ARBA00023136"/>
    </source>
</evidence>
<dbReference type="InterPro" id="IPR050294">
    <property type="entry name" value="RnfB_subfamily"/>
</dbReference>
<dbReference type="InterPro" id="IPR010207">
    <property type="entry name" value="Elect_transpt_cplx_RnfB/RsxB"/>
</dbReference>
<dbReference type="Gene3D" id="1.10.15.40">
    <property type="entry name" value="Electron transport complex subunit B, putative Fe-S cluster"/>
    <property type="match status" value="1"/>
</dbReference>
<evidence type="ECO:0000256" key="5">
    <source>
        <dbReference type="ARBA" id="ARBA00022723"/>
    </source>
</evidence>
<evidence type="ECO:0000256" key="6">
    <source>
        <dbReference type="ARBA" id="ARBA00022737"/>
    </source>
</evidence>
<keyword evidence="16" id="KW-1185">Reference proteome</keyword>
<accession>A0A261U8J1</accession>
<keyword evidence="6" id="KW-0677">Repeat</keyword>
<dbReference type="PROSITE" id="PS51379">
    <property type="entry name" value="4FE4S_FER_2"/>
    <property type="match status" value="2"/>
</dbReference>
<dbReference type="GO" id="GO:0051539">
    <property type="term" value="F:4 iron, 4 sulfur cluster binding"/>
    <property type="evidence" value="ECO:0007669"/>
    <property type="project" value="UniProtKB-KW"/>
</dbReference>
<keyword evidence="9" id="KW-0408">Iron</keyword>
<keyword evidence="10" id="KW-0411">Iron-sulfur</keyword>
<dbReference type="GO" id="GO:0046872">
    <property type="term" value="F:metal ion binding"/>
    <property type="evidence" value="ECO:0007669"/>
    <property type="project" value="UniProtKB-KW"/>
</dbReference>
<dbReference type="Gene3D" id="3.30.70.20">
    <property type="match status" value="1"/>
</dbReference>
<keyword evidence="2" id="KW-1003">Cell membrane</keyword>
<dbReference type="Proteomes" id="UP000216885">
    <property type="component" value="Unassembled WGS sequence"/>
</dbReference>
<organism evidence="15 16">
    <name type="scientific">Bordetella genomosp. 4</name>
    <dbReference type="NCBI Taxonomy" id="463044"/>
    <lineage>
        <taxon>Bacteria</taxon>
        <taxon>Pseudomonadati</taxon>
        <taxon>Pseudomonadota</taxon>
        <taxon>Betaproteobacteria</taxon>
        <taxon>Burkholderiales</taxon>
        <taxon>Alcaligenaceae</taxon>
        <taxon>Bordetella</taxon>
    </lineage>
</organism>
<dbReference type="AlphaFoldDB" id="A0A261U8J1"/>
<evidence type="ECO:0000256" key="8">
    <source>
        <dbReference type="ARBA" id="ARBA00022982"/>
    </source>
</evidence>
<comment type="caution">
    <text evidence="15">The sequence shown here is derived from an EMBL/GenBank/DDBJ whole genome shotgun (WGS) entry which is preliminary data.</text>
</comment>
<keyword evidence="11" id="KW-0472">Membrane</keyword>
<keyword evidence="7" id="KW-1278">Translocase</keyword>
<feature type="region of interest" description="Disordered" evidence="12">
    <location>
        <begin position="176"/>
        <end position="199"/>
    </location>
</feature>
<sequence length="217" mass="23162">MSCLTLADRIDALLPQTQCTKCGYDGCQPYAQAIADGAAPINRCPPGGDEGIAALAALLHTAVLPLDQSRGEPGPLQVARIDEAHCIGCMLCIRACPVDAIVGANKRMHTVLTDWCTGCDLCVAPCPVDCIEMMPANRAWTPADADVSRQRHRARQLRLARETAHNERLMAASAELDNSVPLPATPPPITSADDETRKRSAIESALARARARRTAST</sequence>
<dbReference type="InterPro" id="IPR007202">
    <property type="entry name" value="4Fe-4S_dom"/>
</dbReference>
<dbReference type="NCBIfam" id="TIGR01944">
    <property type="entry name" value="rnfB"/>
    <property type="match status" value="1"/>
</dbReference>
<keyword evidence="3" id="KW-0004">4Fe-4S</keyword>
<evidence type="ECO:0000256" key="2">
    <source>
        <dbReference type="ARBA" id="ARBA00022475"/>
    </source>
</evidence>
<evidence type="ECO:0000256" key="9">
    <source>
        <dbReference type="ARBA" id="ARBA00023004"/>
    </source>
</evidence>